<comment type="caution">
    <text evidence="6">The sequence shown here is derived from an EMBL/GenBank/DDBJ whole genome shotgun (WGS) entry which is preliminary data.</text>
</comment>
<dbReference type="Proteomes" id="UP001596289">
    <property type="component" value="Unassembled WGS sequence"/>
</dbReference>
<dbReference type="Pfam" id="PF03466">
    <property type="entry name" value="LysR_substrate"/>
    <property type="match status" value="1"/>
</dbReference>
<evidence type="ECO:0000259" key="5">
    <source>
        <dbReference type="PROSITE" id="PS50931"/>
    </source>
</evidence>
<organism evidence="6 7">
    <name type="scientific">Loigolactobacillus jiayinensis</name>
    <dbReference type="NCBI Taxonomy" id="2486016"/>
    <lineage>
        <taxon>Bacteria</taxon>
        <taxon>Bacillati</taxon>
        <taxon>Bacillota</taxon>
        <taxon>Bacilli</taxon>
        <taxon>Lactobacillales</taxon>
        <taxon>Lactobacillaceae</taxon>
        <taxon>Loigolactobacillus</taxon>
    </lineage>
</organism>
<keyword evidence="2" id="KW-0805">Transcription regulation</keyword>
<feature type="domain" description="HTH lysR-type" evidence="5">
    <location>
        <begin position="1"/>
        <end position="58"/>
    </location>
</feature>
<dbReference type="EMBL" id="JBHSSL010000118">
    <property type="protein sequence ID" value="MFC6171849.1"/>
    <property type="molecule type" value="Genomic_DNA"/>
</dbReference>
<name>A0ABW1RL11_9LACO</name>
<evidence type="ECO:0000256" key="2">
    <source>
        <dbReference type="ARBA" id="ARBA00023015"/>
    </source>
</evidence>
<dbReference type="SUPFAM" id="SSF46785">
    <property type="entry name" value="Winged helix' DNA-binding domain"/>
    <property type="match status" value="1"/>
</dbReference>
<comment type="similarity">
    <text evidence="1">Belongs to the LysR transcriptional regulatory family.</text>
</comment>
<evidence type="ECO:0000256" key="1">
    <source>
        <dbReference type="ARBA" id="ARBA00009437"/>
    </source>
</evidence>
<dbReference type="Gene3D" id="3.40.190.10">
    <property type="entry name" value="Periplasmic binding protein-like II"/>
    <property type="match status" value="2"/>
</dbReference>
<dbReference type="CDD" id="cd08414">
    <property type="entry name" value="PBP2_LTTR_aromatics_like"/>
    <property type="match status" value="1"/>
</dbReference>
<keyword evidence="7" id="KW-1185">Reference proteome</keyword>
<dbReference type="InterPro" id="IPR036388">
    <property type="entry name" value="WH-like_DNA-bd_sf"/>
</dbReference>
<dbReference type="InterPro" id="IPR036390">
    <property type="entry name" value="WH_DNA-bd_sf"/>
</dbReference>
<reference evidence="7" key="1">
    <citation type="journal article" date="2019" name="Int. J. Syst. Evol. Microbiol.">
        <title>The Global Catalogue of Microorganisms (GCM) 10K type strain sequencing project: providing services to taxonomists for standard genome sequencing and annotation.</title>
        <authorList>
            <consortium name="The Broad Institute Genomics Platform"/>
            <consortium name="The Broad Institute Genome Sequencing Center for Infectious Disease"/>
            <person name="Wu L."/>
            <person name="Ma J."/>
        </authorList>
    </citation>
    <scope>NUCLEOTIDE SEQUENCE [LARGE SCALE GENOMIC DNA]</scope>
    <source>
        <strain evidence="7">CCM 8904</strain>
    </source>
</reference>
<evidence type="ECO:0000256" key="4">
    <source>
        <dbReference type="ARBA" id="ARBA00023163"/>
    </source>
</evidence>
<dbReference type="RefSeq" id="WP_125551752.1">
    <property type="nucleotide sequence ID" value="NZ_JBHSSL010000118.1"/>
</dbReference>
<dbReference type="Gene3D" id="1.10.10.10">
    <property type="entry name" value="Winged helix-like DNA-binding domain superfamily/Winged helix DNA-binding domain"/>
    <property type="match status" value="1"/>
</dbReference>
<accession>A0ABW1RL11</accession>
<dbReference type="Pfam" id="PF00126">
    <property type="entry name" value="HTH_1"/>
    <property type="match status" value="1"/>
</dbReference>
<dbReference type="PRINTS" id="PR00039">
    <property type="entry name" value="HTHLYSR"/>
</dbReference>
<keyword evidence="4" id="KW-0804">Transcription</keyword>
<proteinExistence type="inferred from homology"/>
<dbReference type="InterPro" id="IPR000847">
    <property type="entry name" value="LysR_HTH_N"/>
</dbReference>
<evidence type="ECO:0000313" key="6">
    <source>
        <dbReference type="EMBL" id="MFC6171849.1"/>
    </source>
</evidence>
<dbReference type="PROSITE" id="PS50931">
    <property type="entry name" value="HTH_LYSR"/>
    <property type="match status" value="1"/>
</dbReference>
<dbReference type="InterPro" id="IPR005119">
    <property type="entry name" value="LysR_subst-bd"/>
</dbReference>
<keyword evidence="3" id="KW-0238">DNA-binding</keyword>
<sequence>MNLLSLRYFISVAEYSSFTKASEHLFVTQPTLSRQIMDLEEELGAQLFVRSRHELTLTEAGTLLLNDAIDIVNRCDSLKNRIKPDKEHHAGFLNIGYQSFLDTKLMYSVLKAITKEHPNIDFSLLRGTPPELQQQLLTDKCDLIFALNTCVRSLTGLERINLETNQLKIAVPRNHRLANQNSVDLKDLANEDFIMLDRKVSPFTVDYVTSLCMKNGFSPNATSYVTDAEKTLLLVGAGKGITFLHSVNKVANPDIKILDIEGLDDDLNFVLAYKKNNTNPMTALFVDELLRLRQAELPQKLAK</sequence>
<gene>
    <name evidence="6" type="ORF">ACFQGP_14905</name>
</gene>
<dbReference type="PANTHER" id="PTHR30346">
    <property type="entry name" value="TRANSCRIPTIONAL DUAL REGULATOR HCAR-RELATED"/>
    <property type="match status" value="1"/>
</dbReference>
<protein>
    <submittedName>
        <fullName evidence="6">LysR family transcriptional regulator</fullName>
    </submittedName>
</protein>
<dbReference type="PANTHER" id="PTHR30346:SF0">
    <property type="entry name" value="HCA OPERON TRANSCRIPTIONAL ACTIVATOR HCAR"/>
    <property type="match status" value="1"/>
</dbReference>
<evidence type="ECO:0000313" key="7">
    <source>
        <dbReference type="Proteomes" id="UP001596289"/>
    </source>
</evidence>
<evidence type="ECO:0000256" key="3">
    <source>
        <dbReference type="ARBA" id="ARBA00023125"/>
    </source>
</evidence>
<dbReference type="SUPFAM" id="SSF53850">
    <property type="entry name" value="Periplasmic binding protein-like II"/>
    <property type="match status" value="1"/>
</dbReference>